<evidence type="ECO:0000313" key="10">
    <source>
        <dbReference type="Proteomes" id="UP000663828"/>
    </source>
</evidence>
<dbReference type="Pfam" id="PF02932">
    <property type="entry name" value="Neur_chan_memb"/>
    <property type="match status" value="1"/>
</dbReference>
<evidence type="ECO:0000313" key="8">
    <source>
        <dbReference type="EMBL" id="CAF0928334.1"/>
    </source>
</evidence>
<gene>
    <name evidence="8" type="ORF">EDS130_LOCUS11155</name>
    <name evidence="9" type="ORF">XAT740_LOCUS40797</name>
</gene>
<dbReference type="Proteomes" id="UP000663828">
    <property type="component" value="Unassembled WGS sequence"/>
</dbReference>
<dbReference type="Pfam" id="PF02931">
    <property type="entry name" value="Neur_chan_LBD"/>
    <property type="match status" value="1"/>
</dbReference>
<dbReference type="EMBL" id="CAJNOR010004685">
    <property type="protein sequence ID" value="CAF1520987.1"/>
    <property type="molecule type" value="Genomic_DNA"/>
</dbReference>
<dbReference type="InterPro" id="IPR036719">
    <property type="entry name" value="Neuro-gated_channel_TM_sf"/>
</dbReference>
<keyword evidence="5" id="KW-0813">Transport</keyword>
<dbReference type="CDD" id="cd19051">
    <property type="entry name" value="LGIC_TM_cation"/>
    <property type="match status" value="1"/>
</dbReference>
<dbReference type="InterPro" id="IPR006202">
    <property type="entry name" value="Neur_chan_lig-bd"/>
</dbReference>
<evidence type="ECO:0000256" key="3">
    <source>
        <dbReference type="ARBA" id="ARBA00022989"/>
    </source>
</evidence>
<organism evidence="9 10">
    <name type="scientific">Adineta ricciae</name>
    <name type="common">Rotifer</name>
    <dbReference type="NCBI Taxonomy" id="249248"/>
    <lineage>
        <taxon>Eukaryota</taxon>
        <taxon>Metazoa</taxon>
        <taxon>Spiralia</taxon>
        <taxon>Gnathifera</taxon>
        <taxon>Rotifera</taxon>
        <taxon>Eurotatoria</taxon>
        <taxon>Bdelloidea</taxon>
        <taxon>Adinetida</taxon>
        <taxon>Adinetidae</taxon>
        <taxon>Adineta</taxon>
    </lineage>
</organism>
<dbReference type="InterPro" id="IPR038050">
    <property type="entry name" value="Neuro_actylchol_rec"/>
</dbReference>
<feature type="signal peptide" evidence="5">
    <location>
        <begin position="1"/>
        <end position="22"/>
    </location>
</feature>
<feature type="domain" description="Neurotransmitter-gated ion-channel ligand-binding" evidence="6">
    <location>
        <begin position="43"/>
        <end position="238"/>
    </location>
</feature>
<feature type="domain" description="Neurotransmitter-gated ion-channel transmembrane" evidence="7">
    <location>
        <begin position="247"/>
        <end position="360"/>
    </location>
</feature>
<dbReference type="SUPFAM" id="SSF90112">
    <property type="entry name" value="Neurotransmitter-gated ion-channel transmembrane pore"/>
    <property type="match status" value="1"/>
</dbReference>
<dbReference type="InterPro" id="IPR006201">
    <property type="entry name" value="Neur_channel"/>
</dbReference>
<evidence type="ECO:0000259" key="7">
    <source>
        <dbReference type="Pfam" id="PF02932"/>
    </source>
</evidence>
<dbReference type="PROSITE" id="PS00236">
    <property type="entry name" value="NEUROTR_ION_CHANNEL"/>
    <property type="match status" value="1"/>
</dbReference>
<dbReference type="InterPro" id="IPR036734">
    <property type="entry name" value="Neur_chan_lig-bd_sf"/>
</dbReference>
<evidence type="ECO:0000256" key="4">
    <source>
        <dbReference type="ARBA" id="ARBA00023136"/>
    </source>
</evidence>
<keyword evidence="5" id="KW-0407">Ion channel</keyword>
<comment type="similarity">
    <text evidence="5">Belongs to the ligand-gated ion channel (TC 1.A.9) family.</text>
</comment>
<protein>
    <submittedName>
        <fullName evidence="9">Uncharacterized protein</fullName>
    </submittedName>
</protein>
<dbReference type="AlphaFoldDB" id="A0A815UZQ9"/>
<dbReference type="OrthoDB" id="410315at2759"/>
<feature type="transmembrane region" description="Helical" evidence="5">
    <location>
        <begin position="272"/>
        <end position="293"/>
    </location>
</feature>
<keyword evidence="2 5" id="KW-0812">Transmembrane</keyword>
<dbReference type="SUPFAM" id="SSF63712">
    <property type="entry name" value="Nicotinic receptor ligand binding domain-like"/>
    <property type="match status" value="1"/>
</dbReference>
<feature type="transmembrane region" description="Helical" evidence="5">
    <location>
        <begin position="243"/>
        <end position="265"/>
    </location>
</feature>
<dbReference type="Proteomes" id="UP000663852">
    <property type="component" value="Unassembled WGS sequence"/>
</dbReference>
<feature type="chain" id="PRO_5036513750" evidence="5">
    <location>
        <begin position="23"/>
        <end position="496"/>
    </location>
</feature>
<accession>A0A815UZQ9</accession>
<dbReference type="InterPro" id="IPR006029">
    <property type="entry name" value="Neurotrans-gated_channel_TM"/>
</dbReference>
<dbReference type="EMBL" id="CAJNOJ010000040">
    <property type="protein sequence ID" value="CAF0928334.1"/>
    <property type="molecule type" value="Genomic_DNA"/>
</dbReference>
<dbReference type="Gene3D" id="2.70.170.10">
    <property type="entry name" value="Neurotransmitter-gated ion-channel ligand-binding domain"/>
    <property type="match status" value="1"/>
</dbReference>
<evidence type="ECO:0000259" key="6">
    <source>
        <dbReference type="Pfam" id="PF02931"/>
    </source>
</evidence>
<dbReference type="InterPro" id="IPR018000">
    <property type="entry name" value="Neurotransmitter_ion_chnl_CS"/>
</dbReference>
<dbReference type="GO" id="GO:0016020">
    <property type="term" value="C:membrane"/>
    <property type="evidence" value="ECO:0007669"/>
    <property type="project" value="UniProtKB-SubCell"/>
</dbReference>
<dbReference type="PANTHER" id="PTHR18945">
    <property type="entry name" value="NEUROTRANSMITTER GATED ION CHANNEL"/>
    <property type="match status" value="1"/>
</dbReference>
<keyword evidence="5" id="KW-0406">Ion transport</keyword>
<keyword evidence="3 5" id="KW-1133">Transmembrane helix</keyword>
<comment type="caution">
    <text evidence="9">The sequence shown here is derived from an EMBL/GenBank/DDBJ whole genome shotgun (WGS) entry which is preliminary data.</text>
</comment>
<dbReference type="GO" id="GO:0005230">
    <property type="term" value="F:extracellular ligand-gated monoatomic ion channel activity"/>
    <property type="evidence" value="ECO:0007669"/>
    <property type="project" value="InterPro"/>
</dbReference>
<dbReference type="GO" id="GO:0004888">
    <property type="term" value="F:transmembrane signaling receptor activity"/>
    <property type="evidence" value="ECO:0007669"/>
    <property type="project" value="InterPro"/>
</dbReference>
<name>A0A815UZQ9_ADIRI</name>
<evidence type="ECO:0000256" key="2">
    <source>
        <dbReference type="ARBA" id="ARBA00022692"/>
    </source>
</evidence>
<keyword evidence="10" id="KW-1185">Reference proteome</keyword>
<keyword evidence="4 5" id="KW-0472">Membrane</keyword>
<reference evidence="9" key="1">
    <citation type="submission" date="2021-02" db="EMBL/GenBank/DDBJ databases">
        <authorList>
            <person name="Nowell W R."/>
        </authorList>
    </citation>
    <scope>NUCLEOTIDE SEQUENCE</scope>
</reference>
<dbReference type="PRINTS" id="PR00252">
    <property type="entry name" value="NRIONCHANNEL"/>
</dbReference>
<evidence type="ECO:0000256" key="5">
    <source>
        <dbReference type="RuleBase" id="RU000687"/>
    </source>
</evidence>
<feature type="transmembrane region" description="Helical" evidence="5">
    <location>
        <begin position="436"/>
        <end position="457"/>
    </location>
</feature>
<proteinExistence type="inferred from homology"/>
<dbReference type="Gene3D" id="1.20.58.390">
    <property type="entry name" value="Neurotransmitter-gated ion-channel transmembrane domain"/>
    <property type="match status" value="1"/>
</dbReference>
<comment type="subcellular location">
    <subcellularLocation>
        <location evidence="1">Membrane</location>
        <topology evidence="1">Multi-pass membrane protein</topology>
    </subcellularLocation>
</comment>
<keyword evidence="5" id="KW-0732">Signal</keyword>
<evidence type="ECO:0000313" key="9">
    <source>
        <dbReference type="EMBL" id="CAF1520987.1"/>
    </source>
</evidence>
<feature type="transmembrane region" description="Helical" evidence="5">
    <location>
        <begin position="305"/>
        <end position="329"/>
    </location>
</feature>
<sequence>MPATYEFLRSIMLTTLLMTTYARKYSVIEENRNRIARLYEDHVLTRPFTKNSSRTTVAIGLGIIEVAGLDPQKQVITLNVNFDLKWCDDLLQWNSTEQACIKRNRSEIFFAAHEIWTPDILAINGPRQSTKELKLQYPISVVCTGNVRWSYQEKLVSFCEIDVRNFPFDRQHCSIQLQSSVYDSSQVKLRSLYNVVRLYNYITTEWEISHVAIKELDLYNVYYRSDFSTLQIDIELVRYSRFYILKIIVPFFIISALAVFSFCLPTDSGEKIALTVSVLLSLVFYVQLISSYVPKTEQGICTLTLYSNAIFFLVFLSCVFNTFTVFTYYHHQYSFQPKHRKRKKSIVFNVHKSLIELNKQRWRFLKRRRNMRENLPEQTDVDAIELLHDIRYFRQALMNLFVRRNSLRTGATLDFSHPIFSPQTKDRRSVKEIAMFIDRILFMIYLILLPLSVLLLFKSTNQARLDSLSKTSGPNQLLDLRKSSTDPVQLFRACPH</sequence>
<evidence type="ECO:0000256" key="1">
    <source>
        <dbReference type="ARBA" id="ARBA00004141"/>
    </source>
</evidence>
<dbReference type="CDD" id="cd18989">
    <property type="entry name" value="LGIC_ECD_cation"/>
    <property type="match status" value="1"/>
</dbReference>